<dbReference type="REBASE" id="130340">
    <property type="entry name" value="M.CkoUORF1005P"/>
</dbReference>
<keyword evidence="3" id="KW-0949">S-adenosyl-L-methionine</keyword>
<dbReference type="InterPro" id="IPR029063">
    <property type="entry name" value="SAM-dependent_MTases_sf"/>
</dbReference>
<name>A0A078L866_CITKO</name>
<protein>
    <recommendedName>
        <fullName evidence="6">DNA methyltransferase</fullName>
    </recommendedName>
</protein>
<keyword evidence="2" id="KW-0808">Transferase</keyword>
<evidence type="ECO:0000256" key="3">
    <source>
        <dbReference type="ARBA" id="ARBA00022691"/>
    </source>
</evidence>
<dbReference type="PANTHER" id="PTHR12829">
    <property type="entry name" value="N6-ADENOSINE-METHYLTRANSFERASE"/>
    <property type="match status" value="1"/>
</dbReference>
<reference evidence="5" key="1">
    <citation type="submission" date="2014-06" db="EMBL/GenBank/DDBJ databases">
        <authorList>
            <person name="Urmite Genomes Urmite Genomes"/>
        </authorList>
    </citation>
    <scope>NUCLEOTIDE SEQUENCE</scope>
</reference>
<evidence type="ECO:0008006" key="6">
    <source>
        <dbReference type="Google" id="ProtNLM"/>
    </source>
</evidence>
<dbReference type="SUPFAM" id="SSF53335">
    <property type="entry name" value="S-adenosyl-L-methionine-dependent methyltransferases"/>
    <property type="match status" value="1"/>
</dbReference>
<accession>A0A078L866</accession>
<dbReference type="PROSITE" id="PS00092">
    <property type="entry name" value="N6_MTASE"/>
    <property type="match status" value="1"/>
</dbReference>
<evidence type="ECO:0000313" key="5">
    <source>
        <dbReference type="EMBL" id="CDZ82910.1"/>
    </source>
</evidence>
<comment type="similarity">
    <text evidence="4">Belongs to the MT-A70-like family.</text>
</comment>
<organism evidence="5">
    <name type="scientific">Citrobacter koseri</name>
    <name type="common">Citrobacter diversus</name>
    <dbReference type="NCBI Taxonomy" id="545"/>
    <lineage>
        <taxon>Bacteria</taxon>
        <taxon>Pseudomonadati</taxon>
        <taxon>Pseudomonadota</taxon>
        <taxon>Gammaproteobacteria</taxon>
        <taxon>Enterobacterales</taxon>
        <taxon>Enterobacteriaceae</taxon>
        <taxon>Citrobacter</taxon>
    </lineage>
</organism>
<gene>
    <name evidence="5" type="ORF">BN1086_01005</name>
</gene>
<keyword evidence="1" id="KW-0489">Methyltransferase</keyword>
<evidence type="ECO:0000256" key="4">
    <source>
        <dbReference type="PROSITE-ProRule" id="PRU00489"/>
    </source>
</evidence>
<dbReference type="PANTHER" id="PTHR12829:SF7">
    <property type="entry name" value="N6-ADENOSINE-METHYLTRANSFERASE CATALYTIC SUBUNIT"/>
    <property type="match status" value="1"/>
</dbReference>
<dbReference type="GO" id="GO:0008168">
    <property type="term" value="F:methyltransferase activity"/>
    <property type="evidence" value="ECO:0007669"/>
    <property type="project" value="UniProtKB-KW"/>
</dbReference>
<evidence type="ECO:0000256" key="1">
    <source>
        <dbReference type="ARBA" id="ARBA00022603"/>
    </source>
</evidence>
<dbReference type="GO" id="GO:0032259">
    <property type="term" value="P:methylation"/>
    <property type="evidence" value="ECO:0007669"/>
    <property type="project" value="UniProtKB-KW"/>
</dbReference>
<dbReference type="InterPro" id="IPR007757">
    <property type="entry name" value="MT-A70-like"/>
</dbReference>
<dbReference type="EMBL" id="LK931336">
    <property type="protein sequence ID" value="CDZ82910.1"/>
    <property type="molecule type" value="Genomic_DNA"/>
</dbReference>
<evidence type="ECO:0000256" key="2">
    <source>
        <dbReference type="ARBA" id="ARBA00022679"/>
    </source>
</evidence>
<proteinExistence type="inferred from homology"/>
<sequence>MTAKYSLIYADPPWSYGNNASNGAARGHYDTMKLIDLKRLPVWELAAENAVLAMWYTGTHNQEAIELTEAWGFTVRTMKGFTWVKLNQNAELRINKVLAEGEVTDFYDFLALLNAETRMNGGNHTRANTEDVLIATRGTGLERKHAGIKQVVYSPLGAHSEKPWEVRHRLELLYGDVPRIELFSRSAAPGWSHWGNQCATASVELIPGCAIDVVKMEAS</sequence>
<dbReference type="PATRIC" id="fig|545.12.peg.1002"/>
<dbReference type="AlphaFoldDB" id="A0A078L866"/>
<dbReference type="GO" id="GO:0003676">
    <property type="term" value="F:nucleic acid binding"/>
    <property type="evidence" value="ECO:0007669"/>
    <property type="project" value="InterPro"/>
</dbReference>
<dbReference type="PROSITE" id="PS51143">
    <property type="entry name" value="MT_A70"/>
    <property type="match status" value="1"/>
</dbReference>
<dbReference type="Pfam" id="PF05063">
    <property type="entry name" value="MT-A70"/>
    <property type="match status" value="2"/>
</dbReference>
<dbReference type="InterPro" id="IPR002052">
    <property type="entry name" value="DNA_methylase_N6_adenine_CS"/>
</dbReference>